<evidence type="ECO:0000256" key="10">
    <source>
        <dbReference type="SAM" id="MobiDB-lite"/>
    </source>
</evidence>
<feature type="compositionally biased region" description="Pro residues" evidence="10">
    <location>
        <begin position="1"/>
        <end position="16"/>
    </location>
</feature>
<evidence type="ECO:0008006" key="14">
    <source>
        <dbReference type="Google" id="ProtNLM"/>
    </source>
</evidence>
<reference evidence="12 13" key="1">
    <citation type="submission" date="2020-06" db="EMBL/GenBank/DDBJ databases">
        <title>Genome mining for natural products.</title>
        <authorList>
            <person name="Zhang B."/>
            <person name="Shi J."/>
            <person name="Ge H."/>
        </authorList>
    </citation>
    <scope>NUCLEOTIDE SEQUENCE [LARGE SCALE GENOMIC DNA]</scope>
    <source>
        <strain evidence="12 13">NA00687</strain>
    </source>
</reference>
<evidence type="ECO:0000256" key="3">
    <source>
        <dbReference type="ARBA" id="ARBA00022502"/>
    </source>
</evidence>
<dbReference type="GO" id="GO:0031501">
    <property type="term" value="C:mannosyltransferase complex"/>
    <property type="evidence" value="ECO:0007669"/>
    <property type="project" value="TreeGrafter"/>
</dbReference>
<dbReference type="AlphaFoldDB" id="A0A7H8N2W0"/>
<feature type="transmembrane region" description="Helical" evidence="11">
    <location>
        <begin position="364"/>
        <end position="381"/>
    </location>
</feature>
<dbReference type="GO" id="GO:0006506">
    <property type="term" value="P:GPI anchor biosynthetic process"/>
    <property type="evidence" value="ECO:0007669"/>
    <property type="project" value="UniProtKB-UniPathway"/>
</dbReference>
<feature type="transmembrane region" description="Helical" evidence="11">
    <location>
        <begin position="411"/>
        <end position="432"/>
    </location>
</feature>
<keyword evidence="9 11" id="KW-0472">Membrane</keyword>
<evidence type="ECO:0000256" key="8">
    <source>
        <dbReference type="ARBA" id="ARBA00022989"/>
    </source>
</evidence>
<evidence type="ECO:0000313" key="12">
    <source>
        <dbReference type="EMBL" id="QKW48726.1"/>
    </source>
</evidence>
<dbReference type="RefSeq" id="WP_176160459.1">
    <property type="nucleotide sequence ID" value="NZ_CP054929.1"/>
</dbReference>
<evidence type="ECO:0000256" key="9">
    <source>
        <dbReference type="ARBA" id="ARBA00023136"/>
    </source>
</evidence>
<keyword evidence="5" id="KW-0808">Transferase</keyword>
<feature type="transmembrane region" description="Helical" evidence="11">
    <location>
        <begin position="192"/>
        <end position="218"/>
    </location>
</feature>
<keyword evidence="4" id="KW-0328">Glycosyltransferase</keyword>
<evidence type="ECO:0000256" key="6">
    <source>
        <dbReference type="ARBA" id="ARBA00022692"/>
    </source>
</evidence>
<keyword evidence="13" id="KW-1185">Reference proteome</keyword>
<dbReference type="GO" id="GO:0000009">
    <property type="term" value="F:alpha-1,6-mannosyltransferase activity"/>
    <property type="evidence" value="ECO:0007669"/>
    <property type="project" value="InterPro"/>
</dbReference>
<dbReference type="Pfam" id="PF04188">
    <property type="entry name" value="Mannosyl_trans2"/>
    <property type="match status" value="1"/>
</dbReference>
<evidence type="ECO:0000256" key="7">
    <source>
        <dbReference type="ARBA" id="ARBA00022824"/>
    </source>
</evidence>
<evidence type="ECO:0000256" key="1">
    <source>
        <dbReference type="ARBA" id="ARBA00004477"/>
    </source>
</evidence>
<evidence type="ECO:0000256" key="4">
    <source>
        <dbReference type="ARBA" id="ARBA00022676"/>
    </source>
</evidence>
<feature type="transmembrane region" description="Helical" evidence="11">
    <location>
        <begin position="230"/>
        <end position="259"/>
    </location>
</feature>
<sequence length="433" mass="48051">MPPSPTRSPDAEPAPEPSDTSATPPTDPPSEPAEQSASRRASGRATGPHRWPMAWWQRLGAADREVLWLYLLTRIGVWTTAYCARWAFPSDARSHDAGPVLAPFQQWDWGHFLKVARDGYFPAQPAGEAGAGDNREAFFPGLPLLLRAVHWVVPSWGASGLLISFVAGAVAVVALARIARTHLSHADAGRRTVLFLLLSPCAIFLAVGYSEALFLAFALPAWLAAQRNRWALAAVLTALATTVRVTGLFLAAAIVVQFFLSARARASWRSLPWLALPVLPVALYTWYLHARTGDWMAWQHAQERGWRRDFHTPWDAWAHTWQAAFTPAHSTTGYSLMFQAELVAMVVGVLLLGLLVLRRHWAEATYVALNLWALGTSYWYMSIPRATLLWWPLWVALAAWSIRVPRFKTAYVCLVAPVTTIFALTFLTGRWAG</sequence>
<keyword evidence="7" id="KW-0256">Endoplasmic reticulum</keyword>
<keyword evidence="8 11" id="KW-1133">Transmembrane helix</keyword>
<name>A0A7H8N2W0_9ACTN</name>
<feature type="transmembrane region" description="Helical" evidence="11">
    <location>
        <begin position="156"/>
        <end position="180"/>
    </location>
</feature>
<evidence type="ECO:0000256" key="5">
    <source>
        <dbReference type="ARBA" id="ARBA00022679"/>
    </source>
</evidence>
<dbReference type="InterPro" id="IPR007315">
    <property type="entry name" value="PIG-V/Gpi18"/>
</dbReference>
<protein>
    <recommendedName>
        <fullName evidence="14">Glycosyltransferase family 39 protein</fullName>
    </recommendedName>
</protein>
<comment type="pathway">
    <text evidence="2">Glycolipid biosynthesis; glycosylphosphatidylinositol-anchor biosynthesis.</text>
</comment>
<dbReference type="GO" id="GO:0016020">
    <property type="term" value="C:membrane"/>
    <property type="evidence" value="ECO:0007669"/>
    <property type="project" value="GOC"/>
</dbReference>
<keyword evidence="3" id="KW-0337">GPI-anchor biosynthesis</keyword>
<feature type="transmembrane region" description="Helical" evidence="11">
    <location>
        <begin position="271"/>
        <end position="289"/>
    </location>
</feature>
<feature type="region of interest" description="Disordered" evidence="10">
    <location>
        <begin position="1"/>
        <end position="48"/>
    </location>
</feature>
<feature type="transmembrane region" description="Helical" evidence="11">
    <location>
        <begin position="336"/>
        <end position="357"/>
    </location>
</feature>
<gene>
    <name evidence="12" type="ORF">HUT08_03265</name>
</gene>
<feature type="transmembrane region" description="Helical" evidence="11">
    <location>
        <begin position="67"/>
        <end position="88"/>
    </location>
</feature>
<evidence type="ECO:0000256" key="2">
    <source>
        <dbReference type="ARBA" id="ARBA00004687"/>
    </source>
</evidence>
<proteinExistence type="predicted"/>
<organism evidence="12 13">
    <name type="scientific">Streptomyces buecherae</name>
    <dbReference type="NCBI Taxonomy" id="2763006"/>
    <lineage>
        <taxon>Bacteria</taxon>
        <taxon>Bacillati</taxon>
        <taxon>Actinomycetota</taxon>
        <taxon>Actinomycetes</taxon>
        <taxon>Kitasatosporales</taxon>
        <taxon>Streptomycetaceae</taxon>
        <taxon>Streptomyces</taxon>
    </lineage>
</organism>
<comment type="subcellular location">
    <subcellularLocation>
        <location evidence="1">Endoplasmic reticulum membrane</location>
        <topology evidence="1">Multi-pass membrane protein</topology>
    </subcellularLocation>
</comment>
<dbReference type="PANTHER" id="PTHR12468:SF2">
    <property type="entry name" value="GPI MANNOSYLTRANSFERASE 2"/>
    <property type="match status" value="1"/>
</dbReference>
<dbReference type="Proteomes" id="UP000509303">
    <property type="component" value="Chromosome"/>
</dbReference>
<dbReference type="GO" id="GO:0004376">
    <property type="term" value="F:GPI mannosyltransferase activity"/>
    <property type="evidence" value="ECO:0007669"/>
    <property type="project" value="InterPro"/>
</dbReference>
<dbReference type="UniPathway" id="UPA00196"/>
<accession>A0A7H8N2W0</accession>
<dbReference type="PANTHER" id="PTHR12468">
    <property type="entry name" value="GPI MANNOSYLTRANSFERASE 2"/>
    <property type="match status" value="1"/>
</dbReference>
<evidence type="ECO:0000313" key="13">
    <source>
        <dbReference type="Proteomes" id="UP000509303"/>
    </source>
</evidence>
<dbReference type="EMBL" id="CP054929">
    <property type="protein sequence ID" value="QKW48726.1"/>
    <property type="molecule type" value="Genomic_DNA"/>
</dbReference>
<keyword evidence="6 11" id="KW-0812">Transmembrane</keyword>
<feature type="transmembrane region" description="Helical" evidence="11">
    <location>
        <begin position="387"/>
        <end position="404"/>
    </location>
</feature>
<evidence type="ECO:0000256" key="11">
    <source>
        <dbReference type="SAM" id="Phobius"/>
    </source>
</evidence>